<dbReference type="InParanoid" id="A0A7M7T1K5"/>
<reference evidence="5" key="1">
    <citation type="submission" date="2015-02" db="EMBL/GenBank/DDBJ databases">
        <title>Genome sequencing for Strongylocentrotus purpuratus.</title>
        <authorList>
            <person name="Murali S."/>
            <person name="Liu Y."/>
            <person name="Vee V."/>
            <person name="English A."/>
            <person name="Wang M."/>
            <person name="Skinner E."/>
            <person name="Han Y."/>
            <person name="Muzny D.M."/>
            <person name="Worley K.C."/>
            <person name="Gibbs R.A."/>
        </authorList>
    </citation>
    <scope>NUCLEOTIDE SEQUENCE</scope>
</reference>
<dbReference type="GO" id="GO:0036158">
    <property type="term" value="P:outer dynein arm assembly"/>
    <property type="evidence" value="ECO:0000318"/>
    <property type="project" value="GO_Central"/>
</dbReference>
<evidence type="ECO:0000313" key="4">
    <source>
        <dbReference type="EnsemblMetazoa" id="XP_030847158"/>
    </source>
</evidence>
<sequence>MDQNRRRTTRKRIRLLEGRLDKRTADFNKALAKNNEVRLEIQLIRRDLGILTKSYKVVLKEQGDVKNKMNDVIEMSTAAYDSREECLVRMSTIRERNDKDEMAYNNEVKELTRVLAHDQRLKDFMNLKTQDRSHLLRAASERAKQKLAKSSKTCLHQEEIKSYEAVFERLKQYAGEANLDRLVHEFLAKEGIAFALFNYKTELDCDVEEHTLRNQTLRTDMKLLTGQGKKLEGMRANIMKDLEVKVASTTMAADVTQNRYKVCRKDLDNAFRRIIAFIRKLGCDASMVTNRLGCAGSISDRNAMTYLGLAEFMCNDILLVEAFHQHRQQKKNNFTKKLAAAQQGSVITAKLRPKSPKAVSIVPPYIGEDGEIPADLERIASSGLDELQPLTPDDIRSEVVRTVERREAKTRNSSKKDWRWQAKSADPGSPDGVKDEIHPGSGDLMINHSVSSERGFSSTN</sequence>
<reference evidence="4" key="2">
    <citation type="submission" date="2021-01" db="UniProtKB">
        <authorList>
            <consortium name="EnsemblMetazoa"/>
        </authorList>
    </citation>
    <scope>IDENTIFICATION</scope>
</reference>
<dbReference type="InterPro" id="IPR049258">
    <property type="entry name" value="ODAD1_CC"/>
</dbReference>
<keyword evidence="1" id="KW-0175">Coiled coil</keyword>
<feature type="region of interest" description="Disordered" evidence="2">
    <location>
        <begin position="406"/>
        <end position="460"/>
    </location>
</feature>
<dbReference type="AlphaFoldDB" id="A0A7M7T1K5"/>
<dbReference type="Proteomes" id="UP000007110">
    <property type="component" value="Unassembled WGS sequence"/>
</dbReference>
<dbReference type="KEGG" id="spu:590842"/>
<dbReference type="GO" id="GO:0005930">
    <property type="term" value="C:axoneme"/>
    <property type="evidence" value="ECO:0000318"/>
    <property type="project" value="GO_Central"/>
</dbReference>
<dbReference type="OMA" id="MAYNNEV"/>
<evidence type="ECO:0000313" key="5">
    <source>
        <dbReference type="Proteomes" id="UP000007110"/>
    </source>
</evidence>
<dbReference type="PANTHER" id="PTHR21694:SF18">
    <property type="entry name" value="COILED-COIL DOMAIN-CONTAINING PROTEIN 63"/>
    <property type="match status" value="1"/>
</dbReference>
<accession>A0A7M7T1K5</accession>
<evidence type="ECO:0000259" key="3">
    <source>
        <dbReference type="Pfam" id="PF21773"/>
    </source>
</evidence>
<dbReference type="Pfam" id="PF21773">
    <property type="entry name" value="ODAD1_CC"/>
    <property type="match status" value="1"/>
</dbReference>
<feature type="compositionally biased region" description="Basic and acidic residues" evidence="2">
    <location>
        <begin position="406"/>
        <end position="420"/>
    </location>
</feature>
<feature type="domain" description="ODAD1 central coiled coil region" evidence="3">
    <location>
        <begin position="10"/>
        <end position="293"/>
    </location>
</feature>
<dbReference type="RefSeq" id="XP_030847158.1">
    <property type="nucleotide sequence ID" value="XM_030991298.1"/>
</dbReference>
<dbReference type="OrthoDB" id="6766775at2759"/>
<feature type="compositionally biased region" description="Polar residues" evidence="2">
    <location>
        <begin position="448"/>
        <end position="460"/>
    </location>
</feature>
<organism evidence="4 5">
    <name type="scientific">Strongylocentrotus purpuratus</name>
    <name type="common">Purple sea urchin</name>
    <dbReference type="NCBI Taxonomy" id="7668"/>
    <lineage>
        <taxon>Eukaryota</taxon>
        <taxon>Metazoa</taxon>
        <taxon>Echinodermata</taxon>
        <taxon>Eleutherozoa</taxon>
        <taxon>Echinozoa</taxon>
        <taxon>Echinoidea</taxon>
        <taxon>Euechinoidea</taxon>
        <taxon>Echinacea</taxon>
        <taxon>Camarodonta</taxon>
        <taxon>Echinidea</taxon>
        <taxon>Strongylocentrotidae</taxon>
        <taxon>Strongylocentrotus</taxon>
    </lineage>
</organism>
<evidence type="ECO:0000256" key="1">
    <source>
        <dbReference type="ARBA" id="ARBA00023054"/>
    </source>
</evidence>
<dbReference type="PANTHER" id="PTHR21694">
    <property type="entry name" value="COILED-COIL DOMAIN-CONTAINING PROTEIN 63"/>
    <property type="match status" value="1"/>
</dbReference>
<dbReference type="GO" id="GO:0003341">
    <property type="term" value="P:cilium movement"/>
    <property type="evidence" value="ECO:0000318"/>
    <property type="project" value="GO_Central"/>
</dbReference>
<dbReference type="InterPro" id="IPR051876">
    <property type="entry name" value="ODA-DC/CCD"/>
</dbReference>
<dbReference type="EnsemblMetazoa" id="XM_030991298">
    <property type="protein sequence ID" value="XP_030847158"/>
    <property type="gene ID" value="LOC590842"/>
</dbReference>
<name>A0A7M7T1K5_STRPU</name>
<proteinExistence type="predicted"/>
<keyword evidence="5" id="KW-1185">Reference proteome</keyword>
<dbReference type="GeneID" id="590842"/>
<protein>
    <recommendedName>
        <fullName evidence="3">ODAD1 central coiled coil region domain-containing protein</fullName>
    </recommendedName>
</protein>
<evidence type="ECO:0000256" key="2">
    <source>
        <dbReference type="SAM" id="MobiDB-lite"/>
    </source>
</evidence>